<keyword evidence="3" id="KW-1185">Reference proteome</keyword>
<feature type="domain" description="Ricin B lectin" evidence="1">
    <location>
        <begin position="40"/>
        <end position="129"/>
    </location>
</feature>
<dbReference type="SUPFAM" id="SSF50370">
    <property type="entry name" value="Ricin B-like lectins"/>
    <property type="match status" value="1"/>
</dbReference>
<dbReference type="Gene3D" id="2.80.10.50">
    <property type="match status" value="1"/>
</dbReference>
<protein>
    <submittedName>
        <fullName evidence="2">Carbohydrate-binding module family 13 protein</fullName>
    </submittedName>
</protein>
<reference evidence="2 3" key="1">
    <citation type="journal article" date="2016" name="Mol. Biol. Evol.">
        <title>Comparative Genomics of Early-Diverging Mushroom-Forming Fungi Provides Insights into the Origins of Lignocellulose Decay Capabilities.</title>
        <authorList>
            <person name="Nagy L.G."/>
            <person name="Riley R."/>
            <person name="Tritt A."/>
            <person name="Adam C."/>
            <person name="Daum C."/>
            <person name="Floudas D."/>
            <person name="Sun H."/>
            <person name="Yadav J.S."/>
            <person name="Pangilinan J."/>
            <person name="Larsson K.H."/>
            <person name="Matsuura K."/>
            <person name="Barry K."/>
            <person name="Labutti K."/>
            <person name="Kuo R."/>
            <person name="Ohm R.A."/>
            <person name="Bhattacharya S.S."/>
            <person name="Shirouzu T."/>
            <person name="Yoshinaga Y."/>
            <person name="Martin F.M."/>
            <person name="Grigoriev I.V."/>
            <person name="Hibbett D.S."/>
        </authorList>
    </citation>
    <scope>NUCLEOTIDE SEQUENCE [LARGE SCALE GENOMIC DNA]</scope>
    <source>
        <strain evidence="2 3">CBS 109695</strain>
    </source>
</reference>
<dbReference type="AlphaFoldDB" id="A0A166MGR0"/>
<organism evidence="2 3">
    <name type="scientific">Athelia psychrophila</name>
    <dbReference type="NCBI Taxonomy" id="1759441"/>
    <lineage>
        <taxon>Eukaryota</taxon>
        <taxon>Fungi</taxon>
        <taxon>Dikarya</taxon>
        <taxon>Basidiomycota</taxon>
        <taxon>Agaricomycotina</taxon>
        <taxon>Agaricomycetes</taxon>
        <taxon>Agaricomycetidae</taxon>
        <taxon>Atheliales</taxon>
        <taxon>Atheliaceae</taxon>
        <taxon>Athelia</taxon>
    </lineage>
</organism>
<sequence length="144" mass="16107">MSIQEGQIYKITNVKAPDRIIDLSGGDNRSLIGYEDKNGPNQRWIFERAQDNAEWWLIKSAGSGQYINLDGGSPGDGVALVAGEDRVAWDVQPDPEHEDKLRFFVPNTEFNFDLADHGSEVEGSKVQLWSKTRGKGQTWTVTPE</sequence>
<proteinExistence type="predicted"/>
<dbReference type="InterPro" id="IPR035992">
    <property type="entry name" value="Ricin_B-like_lectins"/>
</dbReference>
<dbReference type="InterPro" id="IPR000772">
    <property type="entry name" value="Ricin_B_lectin"/>
</dbReference>
<dbReference type="Pfam" id="PF14200">
    <property type="entry name" value="RicinB_lectin_2"/>
    <property type="match status" value="1"/>
</dbReference>
<dbReference type="OrthoDB" id="2131701at2759"/>
<dbReference type="CDD" id="cd23422">
    <property type="entry name" value="beta-trefoil_Ricin_MPL_CNL"/>
    <property type="match status" value="1"/>
</dbReference>
<dbReference type="Proteomes" id="UP000076532">
    <property type="component" value="Unassembled WGS sequence"/>
</dbReference>
<gene>
    <name evidence="2" type="ORF">FIBSPDRAFT_1042537</name>
</gene>
<accession>A0A166MGR0</accession>
<dbReference type="EMBL" id="KV417529">
    <property type="protein sequence ID" value="KZP23986.1"/>
    <property type="molecule type" value="Genomic_DNA"/>
</dbReference>
<name>A0A166MGR0_9AGAM</name>
<evidence type="ECO:0000313" key="3">
    <source>
        <dbReference type="Proteomes" id="UP000076532"/>
    </source>
</evidence>
<evidence type="ECO:0000313" key="2">
    <source>
        <dbReference type="EMBL" id="KZP23986.1"/>
    </source>
</evidence>
<evidence type="ECO:0000259" key="1">
    <source>
        <dbReference type="Pfam" id="PF14200"/>
    </source>
</evidence>